<dbReference type="AlphaFoldDB" id="A0A3N4KPT7"/>
<dbReference type="EMBL" id="ML119175">
    <property type="protein sequence ID" value="RPB07785.1"/>
    <property type="molecule type" value="Genomic_DNA"/>
</dbReference>
<sequence length="106" mass="12201">MKGLLHHFTTNFLFNICVGCLLYFFFQFLSGTTWSFSFFIFIFLLVLWARVMVFLSVGIIWIVCSFNLLYTGSYSLATKMNLFGLGFGLGVFFILIGEAGWRGRVF</sequence>
<evidence type="ECO:0000313" key="2">
    <source>
        <dbReference type="EMBL" id="RPB07785.1"/>
    </source>
</evidence>
<evidence type="ECO:0000313" key="3">
    <source>
        <dbReference type="Proteomes" id="UP000277580"/>
    </source>
</evidence>
<keyword evidence="1" id="KW-1133">Transmembrane helix</keyword>
<keyword evidence="1" id="KW-0472">Membrane</keyword>
<accession>A0A3N4KPT7</accession>
<protein>
    <submittedName>
        <fullName evidence="2">Uncharacterized protein</fullName>
    </submittedName>
</protein>
<feature type="transmembrane region" description="Helical" evidence="1">
    <location>
        <begin position="36"/>
        <end position="69"/>
    </location>
</feature>
<gene>
    <name evidence="2" type="ORF">P167DRAFT_390304</name>
</gene>
<evidence type="ECO:0000256" key="1">
    <source>
        <dbReference type="SAM" id="Phobius"/>
    </source>
</evidence>
<proteinExistence type="predicted"/>
<organism evidence="2 3">
    <name type="scientific">Morchella conica CCBAS932</name>
    <dbReference type="NCBI Taxonomy" id="1392247"/>
    <lineage>
        <taxon>Eukaryota</taxon>
        <taxon>Fungi</taxon>
        <taxon>Dikarya</taxon>
        <taxon>Ascomycota</taxon>
        <taxon>Pezizomycotina</taxon>
        <taxon>Pezizomycetes</taxon>
        <taxon>Pezizales</taxon>
        <taxon>Morchellaceae</taxon>
        <taxon>Morchella</taxon>
    </lineage>
</organism>
<keyword evidence="3" id="KW-1185">Reference proteome</keyword>
<feature type="transmembrane region" description="Helical" evidence="1">
    <location>
        <begin position="12"/>
        <end position="30"/>
    </location>
</feature>
<dbReference type="Proteomes" id="UP000277580">
    <property type="component" value="Unassembled WGS sequence"/>
</dbReference>
<reference evidence="2 3" key="1">
    <citation type="journal article" date="2018" name="Nat. Ecol. Evol.">
        <title>Pezizomycetes genomes reveal the molecular basis of ectomycorrhizal truffle lifestyle.</title>
        <authorList>
            <person name="Murat C."/>
            <person name="Payen T."/>
            <person name="Noel B."/>
            <person name="Kuo A."/>
            <person name="Morin E."/>
            <person name="Chen J."/>
            <person name="Kohler A."/>
            <person name="Krizsan K."/>
            <person name="Balestrini R."/>
            <person name="Da Silva C."/>
            <person name="Montanini B."/>
            <person name="Hainaut M."/>
            <person name="Levati E."/>
            <person name="Barry K.W."/>
            <person name="Belfiori B."/>
            <person name="Cichocki N."/>
            <person name="Clum A."/>
            <person name="Dockter R.B."/>
            <person name="Fauchery L."/>
            <person name="Guy J."/>
            <person name="Iotti M."/>
            <person name="Le Tacon F."/>
            <person name="Lindquist E.A."/>
            <person name="Lipzen A."/>
            <person name="Malagnac F."/>
            <person name="Mello A."/>
            <person name="Molinier V."/>
            <person name="Miyauchi S."/>
            <person name="Poulain J."/>
            <person name="Riccioni C."/>
            <person name="Rubini A."/>
            <person name="Sitrit Y."/>
            <person name="Splivallo R."/>
            <person name="Traeger S."/>
            <person name="Wang M."/>
            <person name="Zifcakova L."/>
            <person name="Wipf D."/>
            <person name="Zambonelli A."/>
            <person name="Paolocci F."/>
            <person name="Nowrousian M."/>
            <person name="Ottonello S."/>
            <person name="Baldrian P."/>
            <person name="Spatafora J.W."/>
            <person name="Henrissat B."/>
            <person name="Nagy L.G."/>
            <person name="Aury J.M."/>
            <person name="Wincker P."/>
            <person name="Grigoriev I.V."/>
            <person name="Bonfante P."/>
            <person name="Martin F.M."/>
        </authorList>
    </citation>
    <scope>NUCLEOTIDE SEQUENCE [LARGE SCALE GENOMIC DNA]</scope>
    <source>
        <strain evidence="2 3">CCBAS932</strain>
    </source>
</reference>
<dbReference type="InParanoid" id="A0A3N4KPT7"/>
<dbReference type="OrthoDB" id="10451746at2759"/>
<name>A0A3N4KPT7_9PEZI</name>
<keyword evidence="1" id="KW-0812">Transmembrane</keyword>
<feature type="transmembrane region" description="Helical" evidence="1">
    <location>
        <begin position="81"/>
        <end position="101"/>
    </location>
</feature>